<reference evidence="3" key="1">
    <citation type="submission" date="2017-05" db="EMBL/GenBank/DDBJ databases">
        <title>Streptomyces olivochromogenes NBRC 3561 whole genome shotgun sequence.</title>
        <authorList>
            <person name="Dohra H."/>
            <person name="Kodani S."/>
        </authorList>
    </citation>
    <scope>NUCLEOTIDE SEQUENCE [LARGE SCALE GENOMIC DNA]</scope>
    <source>
        <strain evidence="3">NBRC 3561</strain>
    </source>
</reference>
<keyword evidence="3" id="KW-1185">Reference proteome</keyword>
<comment type="caution">
    <text evidence="2">The sequence shown here is derived from an EMBL/GenBank/DDBJ whole genome shotgun (WGS) entry which is preliminary data.</text>
</comment>
<gene>
    <name evidence="2" type="ORF">SO3561_09929</name>
</gene>
<sequence length="107" mass="11600">MTGWLTRHSTALGEENRVALQDVLTRCPELDAAAGHVRDFGEMLTDRLGCRGCPCSERTPPGVASVRRQPGNEGGRALSGVAESARQGFQPVHWRMVREAGMVTAVR</sequence>
<feature type="region of interest" description="Disordered" evidence="1">
    <location>
        <begin position="59"/>
        <end position="84"/>
    </location>
</feature>
<evidence type="ECO:0000256" key="1">
    <source>
        <dbReference type="SAM" id="MobiDB-lite"/>
    </source>
</evidence>
<proteinExistence type="predicted"/>
<organism evidence="2 3">
    <name type="scientific">Streptomyces olivochromogenes</name>
    <dbReference type="NCBI Taxonomy" id="1963"/>
    <lineage>
        <taxon>Bacteria</taxon>
        <taxon>Bacillati</taxon>
        <taxon>Actinomycetota</taxon>
        <taxon>Actinomycetes</taxon>
        <taxon>Kitasatosporales</taxon>
        <taxon>Streptomycetaceae</taxon>
        <taxon>Streptomyces</taxon>
    </lineage>
</organism>
<dbReference type="AlphaFoldDB" id="A0A250VW86"/>
<evidence type="ECO:0000313" key="2">
    <source>
        <dbReference type="EMBL" id="GAX58356.1"/>
    </source>
</evidence>
<protein>
    <submittedName>
        <fullName evidence="2">Uncharacterized protein</fullName>
    </submittedName>
</protein>
<accession>A0A250VW86</accession>
<name>A0A250VW86_STROL</name>
<evidence type="ECO:0000313" key="3">
    <source>
        <dbReference type="Proteomes" id="UP000217446"/>
    </source>
</evidence>
<dbReference type="EMBL" id="BDQI01000051">
    <property type="protein sequence ID" value="GAX58356.1"/>
    <property type="molecule type" value="Genomic_DNA"/>
</dbReference>
<dbReference type="Proteomes" id="UP000217446">
    <property type="component" value="Unassembled WGS sequence"/>
</dbReference>